<dbReference type="PANTHER" id="PTHR10853:SF0">
    <property type="entry name" value="PROTEIN PELOTA HOMOLOG"/>
    <property type="match status" value="1"/>
</dbReference>
<reference evidence="8" key="1">
    <citation type="submission" date="2020-12" db="EMBL/GenBank/DDBJ databases">
        <title>Metabolic potential, ecology and presence of endohyphal bacteria is reflected in genomic diversity of Mucoromycotina.</title>
        <authorList>
            <person name="Muszewska A."/>
            <person name="Okrasinska A."/>
            <person name="Steczkiewicz K."/>
            <person name="Drgas O."/>
            <person name="Orlowska M."/>
            <person name="Perlinska-Lenart U."/>
            <person name="Aleksandrzak-Piekarczyk T."/>
            <person name="Szatraj K."/>
            <person name="Zielenkiewicz U."/>
            <person name="Pilsyk S."/>
            <person name="Malc E."/>
            <person name="Mieczkowski P."/>
            <person name="Kruszewska J.S."/>
            <person name="Biernat P."/>
            <person name="Pawlowska J."/>
        </authorList>
    </citation>
    <scope>NUCLEOTIDE SEQUENCE</scope>
    <source>
        <strain evidence="8">WA0000067209</strain>
    </source>
</reference>
<dbReference type="InterPro" id="IPR004405">
    <property type="entry name" value="TF_pelota"/>
</dbReference>
<dbReference type="FunFam" id="3.30.1330.30:FF:000008">
    <property type="entry name" value="Protein pelota homolog"/>
    <property type="match status" value="1"/>
</dbReference>
<dbReference type="GO" id="GO:0071025">
    <property type="term" value="P:RNA surveillance"/>
    <property type="evidence" value="ECO:0007669"/>
    <property type="project" value="InterPro"/>
</dbReference>
<evidence type="ECO:0000256" key="3">
    <source>
        <dbReference type="ARBA" id="ARBA00009504"/>
    </source>
</evidence>
<evidence type="ECO:0000313" key="8">
    <source>
        <dbReference type="EMBL" id="KAG2176963.1"/>
    </source>
</evidence>
<dbReference type="SMART" id="SM01194">
    <property type="entry name" value="eRF1_1"/>
    <property type="match status" value="1"/>
</dbReference>
<name>A0A8H7UEH9_MORIS</name>
<dbReference type="InterPro" id="IPR005142">
    <property type="entry name" value="eRF1_3"/>
</dbReference>
<accession>A0A8H7UEH9</accession>
<comment type="caution">
    <text evidence="8">The sequence shown here is derived from an EMBL/GenBank/DDBJ whole genome shotgun (WGS) entry which is preliminary data.</text>
</comment>
<feature type="region of interest" description="Disordered" evidence="6">
    <location>
        <begin position="427"/>
        <end position="454"/>
    </location>
</feature>
<dbReference type="FunFam" id="2.30.30.870:FF:000001">
    <property type="entry name" value="Protein pelota homolog"/>
    <property type="match status" value="1"/>
</dbReference>
<comment type="cofactor">
    <cofactor evidence="1">
        <name>a divalent metal cation</name>
        <dbReference type="ChEBI" id="CHEBI:60240"/>
    </cofactor>
</comment>
<evidence type="ECO:0000313" key="9">
    <source>
        <dbReference type="Proteomes" id="UP000654370"/>
    </source>
</evidence>
<evidence type="ECO:0000256" key="6">
    <source>
        <dbReference type="SAM" id="MobiDB-lite"/>
    </source>
</evidence>
<dbReference type="Gene3D" id="3.30.1330.30">
    <property type="match status" value="1"/>
</dbReference>
<dbReference type="GO" id="GO:0070966">
    <property type="term" value="P:nuclear-transcribed mRNA catabolic process, no-go decay"/>
    <property type="evidence" value="ECO:0007669"/>
    <property type="project" value="InterPro"/>
</dbReference>
<dbReference type="InterPro" id="IPR042226">
    <property type="entry name" value="eFR1_2_sf"/>
</dbReference>
<dbReference type="InterPro" id="IPR005141">
    <property type="entry name" value="eRF1_2"/>
</dbReference>
<dbReference type="Pfam" id="PF03464">
    <property type="entry name" value="eRF1_2"/>
    <property type="match status" value="1"/>
</dbReference>
<evidence type="ECO:0000256" key="2">
    <source>
        <dbReference type="ARBA" id="ARBA00004496"/>
    </source>
</evidence>
<sequence>MRKVQTHRTARLDLVMPKVVLQAGELDAAKTTGLQACNDSYVLAEQPLTAMKLVKKAIEKDKSGYVTLYPEELEDMWHVYNLIQKDDQLKATTIRRIQSESSTGSSSSQRVRLTLTILVETVDFDPQAGLLRINGKVSSESQYVKMNSYHTIDLELNRNFTLFKNEWDTIALERVEDACDISKQADVAAIVCQEGLANVCLLTQHMTIVRQRIESPIPRKRKGSVTNYEKGLVRFYDQVYQALLRHVNFDIVKGVIIASPGFVKDQLYQYIFSQAVKTDNKLLMENRSKFLLVHCSSGHKHSLQEVMQDDSVKSKLADTKAAREVAALDRFYVMLNNDPDRAFYGFKHVSKAGERGAIGTLLVTDDLFRSADIATRRKYIELVESVRATGGTVFVFSTLHVSGEQLNQLTGVAAILTFPLPDIEEEDDFEENGTEDEVANETSEGVGAANDLGL</sequence>
<keyword evidence="5" id="KW-0479">Metal-binding</keyword>
<dbReference type="GO" id="GO:0032790">
    <property type="term" value="P:ribosome disassembly"/>
    <property type="evidence" value="ECO:0007669"/>
    <property type="project" value="TreeGrafter"/>
</dbReference>
<comment type="similarity">
    <text evidence="3">Belongs to the eukaryotic release factor 1 family. Pelota subfamily.</text>
</comment>
<dbReference type="SUPFAM" id="SSF159065">
    <property type="entry name" value="Dom34/Pelota N-terminal domain-like"/>
    <property type="match status" value="1"/>
</dbReference>
<dbReference type="PANTHER" id="PTHR10853">
    <property type="entry name" value="PELOTA"/>
    <property type="match status" value="1"/>
</dbReference>
<dbReference type="Pfam" id="PF03465">
    <property type="entry name" value="eRF1_3"/>
    <property type="match status" value="1"/>
</dbReference>
<feature type="domain" description="eRF1/Pelota-like N-terminal" evidence="7">
    <location>
        <begin position="51"/>
        <end position="180"/>
    </location>
</feature>
<dbReference type="NCBIfam" id="TIGR00111">
    <property type="entry name" value="pelota"/>
    <property type="match status" value="1"/>
</dbReference>
<dbReference type="Pfam" id="PF26356">
    <property type="entry name" value="Pelota_N"/>
    <property type="match status" value="1"/>
</dbReference>
<dbReference type="InterPro" id="IPR029064">
    <property type="entry name" value="Ribosomal_eL30-like_sf"/>
</dbReference>
<dbReference type="Gene3D" id="3.30.420.60">
    <property type="entry name" value="eRF1 domain 2"/>
    <property type="match status" value="1"/>
</dbReference>
<dbReference type="GO" id="GO:0005737">
    <property type="term" value="C:cytoplasm"/>
    <property type="evidence" value="ECO:0007669"/>
    <property type="project" value="UniProtKB-SubCell"/>
</dbReference>
<dbReference type="Gene3D" id="2.30.30.870">
    <property type="entry name" value="Pelota, domain A"/>
    <property type="match status" value="1"/>
</dbReference>
<dbReference type="InterPro" id="IPR058547">
    <property type="entry name" value="Pelota_N"/>
</dbReference>
<organism evidence="8 9">
    <name type="scientific">Mortierella isabellina</name>
    <name type="common">Filamentous fungus</name>
    <name type="synonym">Umbelopsis isabellina</name>
    <dbReference type="NCBI Taxonomy" id="91625"/>
    <lineage>
        <taxon>Eukaryota</taxon>
        <taxon>Fungi</taxon>
        <taxon>Fungi incertae sedis</taxon>
        <taxon>Mucoromycota</taxon>
        <taxon>Mucoromycotina</taxon>
        <taxon>Umbelopsidomycetes</taxon>
        <taxon>Umbelopsidales</taxon>
        <taxon>Umbelopsidaceae</taxon>
        <taxon>Umbelopsis</taxon>
    </lineage>
</organism>
<evidence type="ECO:0000256" key="5">
    <source>
        <dbReference type="ARBA" id="ARBA00022723"/>
    </source>
</evidence>
<dbReference type="GO" id="GO:0070651">
    <property type="term" value="P:nonfunctional rRNA decay"/>
    <property type="evidence" value="ECO:0007669"/>
    <property type="project" value="TreeGrafter"/>
</dbReference>
<proteinExistence type="inferred from homology"/>
<keyword evidence="9" id="KW-1185">Reference proteome</keyword>
<evidence type="ECO:0000256" key="1">
    <source>
        <dbReference type="ARBA" id="ARBA00001968"/>
    </source>
</evidence>
<dbReference type="GO" id="GO:0046872">
    <property type="term" value="F:metal ion binding"/>
    <property type="evidence" value="ECO:0007669"/>
    <property type="project" value="UniProtKB-KW"/>
</dbReference>
<dbReference type="OrthoDB" id="10249111at2759"/>
<dbReference type="EMBL" id="JAEPQZ010000009">
    <property type="protein sequence ID" value="KAG2176963.1"/>
    <property type="molecule type" value="Genomic_DNA"/>
</dbReference>
<dbReference type="GO" id="GO:0070481">
    <property type="term" value="P:nuclear-transcribed mRNA catabolic process, non-stop decay"/>
    <property type="evidence" value="ECO:0007669"/>
    <property type="project" value="InterPro"/>
</dbReference>
<dbReference type="SUPFAM" id="SSF55315">
    <property type="entry name" value="L30e-like"/>
    <property type="match status" value="1"/>
</dbReference>
<keyword evidence="4" id="KW-0963">Cytoplasm</keyword>
<dbReference type="Proteomes" id="UP000654370">
    <property type="component" value="Unassembled WGS sequence"/>
</dbReference>
<dbReference type="InterPro" id="IPR038069">
    <property type="entry name" value="Pelota/DOM34_N"/>
</dbReference>
<feature type="compositionally biased region" description="Acidic residues" evidence="6">
    <location>
        <begin position="427"/>
        <end position="439"/>
    </location>
</feature>
<dbReference type="FunFam" id="3.30.420.60:FF:000002">
    <property type="entry name" value="Protein pelota homolog"/>
    <property type="match status" value="1"/>
</dbReference>
<gene>
    <name evidence="8" type="ORF">INT43_007617</name>
</gene>
<dbReference type="InterPro" id="IPR005140">
    <property type="entry name" value="eRF1_Pelota-like_N"/>
</dbReference>
<comment type="subcellular location">
    <subcellularLocation>
        <location evidence="2">Cytoplasm</location>
    </subcellularLocation>
</comment>
<evidence type="ECO:0000256" key="4">
    <source>
        <dbReference type="ARBA" id="ARBA00022490"/>
    </source>
</evidence>
<protein>
    <recommendedName>
        <fullName evidence="7">eRF1/Pelota-like N-terminal domain-containing protein</fullName>
    </recommendedName>
</protein>
<dbReference type="SUPFAM" id="SSF53137">
    <property type="entry name" value="Translational machinery components"/>
    <property type="match status" value="1"/>
</dbReference>
<evidence type="ECO:0000259" key="7">
    <source>
        <dbReference type="SMART" id="SM01194"/>
    </source>
</evidence>
<dbReference type="AlphaFoldDB" id="A0A8H7UEH9"/>